<organism evidence="1 2">
    <name type="scientific">Pseudomonas fluorescens</name>
    <dbReference type="NCBI Taxonomy" id="294"/>
    <lineage>
        <taxon>Bacteria</taxon>
        <taxon>Pseudomonadati</taxon>
        <taxon>Pseudomonadota</taxon>
        <taxon>Gammaproteobacteria</taxon>
        <taxon>Pseudomonadales</taxon>
        <taxon>Pseudomonadaceae</taxon>
        <taxon>Pseudomonas</taxon>
    </lineage>
</organism>
<protein>
    <submittedName>
        <fullName evidence="1">Terminase small subunit</fullName>
    </submittedName>
</protein>
<proteinExistence type="predicted"/>
<dbReference type="EMBL" id="NXHE01000028">
    <property type="protein sequence ID" value="PCM47854.1"/>
    <property type="molecule type" value="Genomic_DNA"/>
</dbReference>
<sequence length="210" mass="23486">MTEPTYLSKSAFAARLGRSPSYITWLKDNNRLVLSPNGKQVDVHATEALIRDTADPSKAAVAERHQQDRIQRNVYSQLSTQTEPTSMAAPLLAAPTTDKHPDFQKARAHREFYLAQMAEMEFHKAQGSTVEVTAVQSGAYNAGRMLRDTLLGMPPQLAPELAAMSDPWEIERHLTAALRQRLEDAGRMSSEEFGHTLDTNWEVIDEPDQI</sequence>
<gene>
    <name evidence="1" type="ORF">CP335_20380</name>
</gene>
<name>A0A854WVY5_PSEFL</name>
<dbReference type="AlphaFoldDB" id="A0A854WVY5"/>
<comment type="caution">
    <text evidence="1">The sequence shown here is derived from an EMBL/GenBank/DDBJ whole genome shotgun (WGS) entry which is preliminary data.</text>
</comment>
<dbReference type="Proteomes" id="UP000218643">
    <property type="component" value="Unassembled WGS sequence"/>
</dbReference>
<evidence type="ECO:0000313" key="2">
    <source>
        <dbReference type="Proteomes" id="UP000218643"/>
    </source>
</evidence>
<evidence type="ECO:0000313" key="1">
    <source>
        <dbReference type="EMBL" id="PCM47854.1"/>
    </source>
</evidence>
<dbReference type="RefSeq" id="WP_096796984.1">
    <property type="nucleotide sequence ID" value="NZ_NXHE01000028.1"/>
</dbReference>
<reference evidence="1 2" key="2">
    <citation type="submission" date="2017-10" db="EMBL/GenBank/DDBJ databases">
        <title>Rhizosphere-associated Pseudomonas modulate jasmonic acid/salicylic acid antagonism to induce systemic resistance to herbivores at the cost of susceptibility to pathogens.</title>
        <authorList>
            <person name="Haney C.H."/>
            <person name="Wiesmann C.L."/>
            <person name="Shapiro L.R."/>
            <person name="O'Sullivan L.R."/>
            <person name="Khorasani S."/>
            <person name="Melnyk R.A."/>
            <person name="Xiao L."/>
            <person name="Bush J."/>
            <person name="Carrillo J."/>
            <person name="Pierce N.E."/>
            <person name="Ausubel F.M."/>
        </authorList>
    </citation>
    <scope>NUCLEOTIDE SEQUENCE [LARGE SCALE GENOMIC DNA]</scope>
    <source>
        <strain evidence="1 2">CH229</strain>
    </source>
</reference>
<accession>A0A854WVY5</accession>
<reference evidence="1 2" key="1">
    <citation type="submission" date="2017-09" db="EMBL/GenBank/DDBJ databases">
        <authorList>
            <person name="Haney C."/>
            <person name="Melnyk R."/>
        </authorList>
    </citation>
    <scope>NUCLEOTIDE SEQUENCE [LARGE SCALE GENOMIC DNA]</scope>
    <source>
        <strain evidence="1 2">CH229</strain>
    </source>
</reference>